<feature type="region of interest" description="Disordered" evidence="3">
    <location>
        <begin position="85"/>
        <end position="128"/>
    </location>
</feature>
<evidence type="ECO:0000256" key="3">
    <source>
        <dbReference type="SAM" id="MobiDB-lite"/>
    </source>
</evidence>
<keyword evidence="6" id="KW-1185">Reference proteome</keyword>
<feature type="region of interest" description="Disordered" evidence="3">
    <location>
        <begin position="1"/>
        <end position="38"/>
    </location>
</feature>
<dbReference type="InterPro" id="IPR016197">
    <property type="entry name" value="Chromo-like_dom_sf"/>
</dbReference>
<dbReference type="EMBL" id="OU015569">
    <property type="protein sequence ID" value="CAG5098504.1"/>
    <property type="molecule type" value="Genomic_DNA"/>
</dbReference>
<comment type="subcellular location">
    <subcellularLocation>
        <location evidence="1">Nucleus</location>
    </subcellularLocation>
</comment>
<protein>
    <submittedName>
        <fullName evidence="5">Oidioi.mRNA.OKI2018_I69.XSR.g15730.t1.cds</fullName>
    </submittedName>
</protein>
<feature type="compositionally biased region" description="Basic and acidic residues" evidence="3">
    <location>
        <begin position="306"/>
        <end position="343"/>
    </location>
</feature>
<evidence type="ECO:0000259" key="4">
    <source>
        <dbReference type="PROSITE" id="PS50013"/>
    </source>
</evidence>
<dbReference type="CDD" id="cd00024">
    <property type="entry name" value="CD_CSD"/>
    <property type="match status" value="3"/>
</dbReference>
<organism evidence="5 6">
    <name type="scientific">Oikopleura dioica</name>
    <name type="common">Tunicate</name>
    <dbReference type="NCBI Taxonomy" id="34765"/>
    <lineage>
        <taxon>Eukaryota</taxon>
        <taxon>Metazoa</taxon>
        <taxon>Chordata</taxon>
        <taxon>Tunicata</taxon>
        <taxon>Appendicularia</taxon>
        <taxon>Copelata</taxon>
        <taxon>Oikopleuridae</taxon>
        <taxon>Oikopleura</taxon>
    </lineage>
</organism>
<dbReference type="Proteomes" id="UP001158576">
    <property type="component" value="Chromosome XSR"/>
</dbReference>
<dbReference type="InterPro" id="IPR023780">
    <property type="entry name" value="Chromo_domain"/>
</dbReference>
<gene>
    <name evidence="5" type="ORF">OKIOD_LOCUS7288</name>
</gene>
<dbReference type="Gene3D" id="2.40.50.40">
    <property type="match status" value="3"/>
</dbReference>
<feature type="region of interest" description="Disordered" evidence="3">
    <location>
        <begin position="306"/>
        <end position="366"/>
    </location>
</feature>
<dbReference type="PROSITE" id="PS50013">
    <property type="entry name" value="CHROMO_2"/>
    <property type="match status" value="2"/>
</dbReference>
<name>A0ABN7SDQ5_OIKDI</name>
<reference evidence="5 6" key="1">
    <citation type="submission" date="2021-04" db="EMBL/GenBank/DDBJ databases">
        <authorList>
            <person name="Bliznina A."/>
        </authorList>
    </citation>
    <scope>NUCLEOTIDE SEQUENCE [LARGE SCALE GENOMIC DNA]</scope>
</reference>
<evidence type="ECO:0000313" key="6">
    <source>
        <dbReference type="Proteomes" id="UP001158576"/>
    </source>
</evidence>
<dbReference type="PANTHER" id="PTHR22812">
    <property type="entry name" value="CHROMOBOX PROTEIN"/>
    <property type="match status" value="1"/>
</dbReference>
<dbReference type="InterPro" id="IPR051219">
    <property type="entry name" value="Heterochromatin_chromo-domain"/>
</dbReference>
<evidence type="ECO:0000313" key="5">
    <source>
        <dbReference type="EMBL" id="CAG5098504.1"/>
    </source>
</evidence>
<feature type="domain" description="Chromo" evidence="4">
    <location>
        <begin position="191"/>
        <end position="250"/>
    </location>
</feature>
<proteinExistence type="predicted"/>
<dbReference type="PROSITE" id="PS00598">
    <property type="entry name" value="CHROMO_1"/>
    <property type="match status" value="1"/>
</dbReference>
<dbReference type="InterPro" id="IPR023779">
    <property type="entry name" value="Chromodomain_CS"/>
</dbReference>
<feature type="compositionally biased region" description="Basic residues" evidence="3">
    <location>
        <begin position="97"/>
        <end position="116"/>
    </location>
</feature>
<evidence type="ECO:0000256" key="1">
    <source>
        <dbReference type="ARBA" id="ARBA00004123"/>
    </source>
</evidence>
<feature type="compositionally biased region" description="Basic and acidic residues" evidence="3">
    <location>
        <begin position="353"/>
        <end position="366"/>
    </location>
</feature>
<evidence type="ECO:0000256" key="2">
    <source>
        <dbReference type="ARBA" id="ARBA00023242"/>
    </source>
</evidence>
<dbReference type="InterPro" id="IPR000953">
    <property type="entry name" value="Chromo/chromo_shadow_dom"/>
</dbReference>
<accession>A0ABN7SDQ5</accession>
<feature type="domain" description="Chromo" evidence="4">
    <location>
        <begin position="254"/>
        <end position="313"/>
    </location>
</feature>
<dbReference type="SMART" id="SM00298">
    <property type="entry name" value="CHROMO"/>
    <property type="match status" value="3"/>
</dbReference>
<dbReference type="Pfam" id="PF00385">
    <property type="entry name" value="Chromo"/>
    <property type="match status" value="2"/>
</dbReference>
<feature type="compositionally biased region" description="Basic and acidic residues" evidence="3">
    <location>
        <begin position="16"/>
        <end position="37"/>
    </location>
</feature>
<keyword evidence="2" id="KW-0539">Nucleus</keyword>
<dbReference type="SUPFAM" id="SSF54160">
    <property type="entry name" value="Chromo domain-like"/>
    <property type="match status" value="3"/>
</dbReference>
<sequence length="366" mass="41559">MGATKRGRSAAGTKRKAVEPTRKSDRAKRSYVPRDDDGVIVQVLGSKKINGVEHFQVKWSDDVRPKSWEPAKNVLKVAKSLVDDYQANEPASDQKPAQKKSKAAPKRGQSAKRTKKSSADSESNTVVGRSIKDGRVEYKFKKSGKTKTIPLHKLDEEELEAVQKYERKIKKGDFPEELSTEGASSAGPKVFNVEKILDRKGSGKNRRYLIKWEGYNSHHNTWEPITNIEPARKMAKAFDKKQDALDEEEATKDFEVEKIVEEKIRRNKPCFLVKWKGFNRDYNTWQSADSLADCSEILAAWESVKQKRLESQRQARERREKRKEERKVQQAKEKAEAAEKAAKESAASSGKESAPEKKPEDAAKEK</sequence>